<dbReference type="Proteomes" id="UP000705379">
    <property type="component" value="Unassembled WGS sequence"/>
</dbReference>
<dbReference type="PANTHER" id="PTHR30288:SF0">
    <property type="entry name" value="FLAGELLAR HOOK-ASSOCIATED PROTEIN 2"/>
    <property type="match status" value="1"/>
</dbReference>
<gene>
    <name evidence="8" type="ORF">DYI23_10535</name>
</gene>
<protein>
    <recommendedName>
        <fullName evidence="5">Flagellar hook-associated protein 2</fullName>
        <shortName evidence="5">HAP2</shortName>
    </recommendedName>
    <alternativeName>
        <fullName evidence="5">Flagellar cap protein</fullName>
    </alternativeName>
</protein>
<keyword evidence="3 5" id="KW-0175">Coiled coil</keyword>
<keyword evidence="5" id="KW-0964">Secreted</keyword>
<keyword evidence="4 5" id="KW-0975">Bacterial flagellum</keyword>
<dbReference type="PANTHER" id="PTHR30288">
    <property type="entry name" value="FLAGELLAR CAP/ASSEMBLY PROTEIN FLID"/>
    <property type="match status" value="1"/>
</dbReference>
<dbReference type="GO" id="GO:0007155">
    <property type="term" value="P:cell adhesion"/>
    <property type="evidence" value="ECO:0007669"/>
    <property type="project" value="InterPro"/>
</dbReference>
<dbReference type="GO" id="GO:0009421">
    <property type="term" value="C:bacterial-type flagellum filament cap"/>
    <property type="evidence" value="ECO:0007669"/>
    <property type="project" value="InterPro"/>
</dbReference>
<dbReference type="Pfam" id="PF07195">
    <property type="entry name" value="FliD_C"/>
    <property type="match status" value="1"/>
</dbReference>
<dbReference type="InterPro" id="IPR010810">
    <property type="entry name" value="Flagellin_hook_IN_motif"/>
</dbReference>
<dbReference type="GO" id="GO:0009424">
    <property type="term" value="C:bacterial-type flagellum hook"/>
    <property type="evidence" value="ECO:0007669"/>
    <property type="project" value="UniProtKB-UniRule"/>
</dbReference>
<sequence>MSVTDTTSTTVTTTETVYTATANANSDIDWDALIEAAVLEKELPADTIEIKMLENEAEIAAYEEMQSLLQDMEDALDTIRGTTNSLTESDDIFSVREAYLTGYGDVTAESAVVVTADDGVDVATYQLEILQLATSQKVAGDIYADSTAELGLSGSFTLELDGAEYEDGESASEISITEDMSLDEIAEEINLLSDTTGVSASVIQVSDTEFQLVLSATETGQDIVLSSTSGDDIGQSLGVTEASGAFTSELQSSQDAIISVDGIQVTRDSNVIDDVVDGLTFSIYQETSDDDYISVEVAQSLTTIQDAIYTLVDTYNAYREWALTQQEVSSSGGASDDAVLFGDSTMRLANSGIASSLATIIDNEGMSLIGLSYDSSNYLEVDDDTLSDALLTDLDAIEDLLLFNMETSSNDLALLARSDSMPDELSLDIEVDDEGSVTSVLVDGAAGLFEVSGTRIVGVEGSIYDGISFVFTGTESQTVDMTFTSGLAENLYNVVNQYADEDDGVLTEIITTLSDQNTDYEEEYDSIISDADDYRDYLTELYASYQAEIEAAQADIEYLEALLSSGD</sequence>
<dbReference type="GO" id="GO:0005576">
    <property type="term" value="C:extracellular region"/>
    <property type="evidence" value="ECO:0007669"/>
    <property type="project" value="UniProtKB-SubCell"/>
</dbReference>
<organism evidence="8 9">
    <name type="scientific">Roseibium polysiphoniae</name>
    <dbReference type="NCBI Taxonomy" id="2571221"/>
    <lineage>
        <taxon>Bacteria</taxon>
        <taxon>Pseudomonadati</taxon>
        <taxon>Pseudomonadota</taxon>
        <taxon>Alphaproteobacteria</taxon>
        <taxon>Hyphomicrobiales</taxon>
        <taxon>Stappiaceae</taxon>
        <taxon>Roseibium</taxon>
    </lineage>
</organism>
<proteinExistence type="inferred from homology"/>
<keyword evidence="8" id="KW-0966">Cell projection</keyword>
<reference evidence="8" key="1">
    <citation type="submission" date="2018-08" db="EMBL/GenBank/DDBJ databases">
        <authorList>
            <person name="Jin W."/>
            <person name="Wang H."/>
            <person name="Yang Y."/>
            <person name="Li M."/>
            <person name="Liu J."/>
        </authorList>
    </citation>
    <scope>NUCLEOTIDE SEQUENCE</scope>
    <source>
        <strain evidence="8">AESS21</strain>
    </source>
</reference>
<comment type="subunit">
    <text evidence="2 5">Homopentamer.</text>
</comment>
<dbReference type="Pfam" id="PF02465">
    <property type="entry name" value="FliD_N"/>
    <property type="match status" value="1"/>
</dbReference>
<feature type="domain" description="Flagellar hook-associated protein 2 N-terminal" evidence="6">
    <location>
        <begin position="26"/>
        <end position="136"/>
    </location>
</feature>
<evidence type="ECO:0000256" key="5">
    <source>
        <dbReference type="RuleBase" id="RU362066"/>
    </source>
</evidence>
<reference evidence="8" key="2">
    <citation type="journal article" date="2021" name="Microorganisms">
        <title>Bacterial Dimethylsulfoniopropionate Biosynthesis in the East China Sea.</title>
        <authorList>
            <person name="Liu J."/>
            <person name="Zhang Y."/>
            <person name="Liu J."/>
            <person name="Zhong H."/>
            <person name="Williams B.T."/>
            <person name="Zheng Y."/>
            <person name="Curson A.R.J."/>
            <person name="Sun C."/>
            <person name="Sun H."/>
            <person name="Song D."/>
            <person name="Wagner Mackenzie B."/>
            <person name="Bermejo Martinez A."/>
            <person name="Todd J.D."/>
            <person name="Zhang X.H."/>
        </authorList>
    </citation>
    <scope>NUCLEOTIDE SEQUENCE</scope>
    <source>
        <strain evidence="8">AESS21</strain>
    </source>
</reference>
<dbReference type="InterPro" id="IPR010809">
    <property type="entry name" value="FliD_C"/>
</dbReference>
<comment type="subcellular location">
    <subcellularLocation>
        <location evidence="5">Secreted</location>
    </subcellularLocation>
    <subcellularLocation>
        <location evidence="5">Bacterial flagellum</location>
    </subcellularLocation>
</comment>
<evidence type="ECO:0000313" key="9">
    <source>
        <dbReference type="Proteomes" id="UP000705379"/>
    </source>
</evidence>
<keyword evidence="8" id="KW-0969">Cilium</keyword>
<dbReference type="EMBL" id="QTKU01000002">
    <property type="protein sequence ID" value="MBS8260655.1"/>
    <property type="molecule type" value="Genomic_DNA"/>
</dbReference>
<evidence type="ECO:0000256" key="4">
    <source>
        <dbReference type="ARBA" id="ARBA00023143"/>
    </source>
</evidence>
<accession>A0A944CC36</accession>
<evidence type="ECO:0000256" key="3">
    <source>
        <dbReference type="ARBA" id="ARBA00023054"/>
    </source>
</evidence>
<feature type="domain" description="Flagellar hook-associated protein 2 C-terminal" evidence="7">
    <location>
        <begin position="253"/>
        <end position="543"/>
    </location>
</feature>
<evidence type="ECO:0000256" key="2">
    <source>
        <dbReference type="ARBA" id="ARBA00011255"/>
    </source>
</evidence>
<evidence type="ECO:0000259" key="7">
    <source>
        <dbReference type="Pfam" id="PF07195"/>
    </source>
</evidence>
<feature type="coiled-coil region" evidence="5">
    <location>
        <begin position="36"/>
        <end position="82"/>
    </location>
</feature>
<comment type="caution">
    <text evidence="8">The sequence shown here is derived from an EMBL/GenBank/DDBJ whole genome shotgun (WGS) entry which is preliminary data.</text>
</comment>
<evidence type="ECO:0000256" key="1">
    <source>
        <dbReference type="ARBA" id="ARBA00009764"/>
    </source>
</evidence>
<comment type="function">
    <text evidence="5">Required for morphogenesis and for the elongation of the flagellar filament by facilitating polymerization of the flagellin monomers at the tip of growing filament. Forms a capping structure, which prevents flagellin subunits (transported through the central channel of the flagellum) from leaking out without polymerization at the distal end.</text>
</comment>
<dbReference type="GO" id="GO:0071973">
    <property type="term" value="P:bacterial-type flagellum-dependent cell motility"/>
    <property type="evidence" value="ECO:0007669"/>
    <property type="project" value="TreeGrafter"/>
</dbReference>
<dbReference type="RefSeq" id="WP_213216154.1">
    <property type="nucleotide sequence ID" value="NZ_QTKU01000002.1"/>
</dbReference>
<dbReference type="AlphaFoldDB" id="A0A944CC36"/>
<dbReference type="InterPro" id="IPR003481">
    <property type="entry name" value="FliD_N"/>
</dbReference>
<dbReference type="Pfam" id="PF07196">
    <property type="entry name" value="Flagellin_IN"/>
    <property type="match status" value="1"/>
</dbReference>
<evidence type="ECO:0000259" key="6">
    <source>
        <dbReference type="Pfam" id="PF02465"/>
    </source>
</evidence>
<keyword evidence="8" id="KW-0282">Flagellum</keyword>
<dbReference type="InterPro" id="IPR040026">
    <property type="entry name" value="FliD"/>
</dbReference>
<name>A0A944CC36_9HYPH</name>
<comment type="similarity">
    <text evidence="1 5">Belongs to the FliD family.</text>
</comment>
<evidence type="ECO:0000313" key="8">
    <source>
        <dbReference type="EMBL" id="MBS8260655.1"/>
    </source>
</evidence>